<evidence type="ECO:0000259" key="10">
    <source>
        <dbReference type="Pfam" id="PF00768"/>
    </source>
</evidence>
<dbReference type="AlphaFoldDB" id="A0A2G9C4Z8"/>
<keyword evidence="2" id="KW-0732">Signal</keyword>
<dbReference type="PANTHER" id="PTHR21581">
    <property type="entry name" value="D-ALANYL-D-ALANINE CARBOXYPEPTIDASE"/>
    <property type="match status" value="1"/>
</dbReference>
<evidence type="ECO:0000313" key="12">
    <source>
        <dbReference type="Proteomes" id="UP000231501"/>
    </source>
</evidence>
<protein>
    <submittedName>
        <fullName evidence="11">Peptidase S11</fullName>
    </submittedName>
</protein>
<dbReference type="GO" id="GO:0009002">
    <property type="term" value="F:serine-type D-Ala-D-Ala carboxypeptidase activity"/>
    <property type="evidence" value="ECO:0007669"/>
    <property type="project" value="InterPro"/>
</dbReference>
<keyword evidence="3" id="KW-0378">Hydrolase</keyword>
<dbReference type="InterPro" id="IPR001967">
    <property type="entry name" value="Peptidase_S11_N"/>
</dbReference>
<accession>A0A2G9C4Z8</accession>
<evidence type="ECO:0000256" key="5">
    <source>
        <dbReference type="ARBA" id="ARBA00022984"/>
    </source>
</evidence>
<sequence>MKLPVNARHMLVIDDSGRVLMAKDADTVVPIASLTKLMTAMVVLDARQDMNEEIRIEDADVDRLKHSRSRVRVGATMSREAALELALISSENRAASALARHFPGGLPAYEAAVAAKIRALGLSHTSLADPTGLSPHNTSTAAEVARIAAAAARYPVIARISSDKSSEVEVNGRPRELRNTNHLVGAKGWDIRLSKTGYTEEAGRCLAMRMKSGGQTITVVLLDADGSAQRLRDAAAIRKSLAKIAAV</sequence>
<name>A0A2G9C4Z8_9BURK</name>
<feature type="active site" description="Acyl-ester intermediate" evidence="7">
    <location>
        <position position="33"/>
    </location>
</feature>
<evidence type="ECO:0000256" key="4">
    <source>
        <dbReference type="ARBA" id="ARBA00022960"/>
    </source>
</evidence>
<evidence type="ECO:0000256" key="3">
    <source>
        <dbReference type="ARBA" id="ARBA00022801"/>
    </source>
</evidence>
<evidence type="ECO:0000256" key="6">
    <source>
        <dbReference type="ARBA" id="ARBA00023316"/>
    </source>
</evidence>
<dbReference type="Gene3D" id="3.40.710.10">
    <property type="entry name" value="DD-peptidase/beta-lactamase superfamily"/>
    <property type="match status" value="1"/>
</dbReference>
<organism evidence="11 12">
    <name type="scientific">Roseateles chitinivorans</name>
    <dbReference type="NCBI Taxonomy" id="2917965"/>
    <lineage>
        <taxon>Bacteria</taxon>
        <taxon>Pseudomonadati</taxon>
        <taxon>Pseudomonadota</taxon>
        <taxon>Betaproteobacteria</taxon>
        <taxon>Burkholderiales</taxon>
        <taxon>Sphaerotilaceae</taxon>
        <taxon>Roseateles</taxon>
    </lineage>
</organism>
<comment type="caution">
    <text evidence="11">The sequence shown here is derived from an EMBL/GenBank/DDBJ whole genome shotgun (WGS) entry which is preliminary data.</text>
</comment>
<dbReference type="InterPro" id="IPR018044">
    <property type="entry name" value="Peptidase_S11"/>
</dbReference>
<evidence type="ECO:0000313" key="11">
    <source>
        <dbReference type="EMBL" id="PIM51445.1"/>
    </source>
</evidence>
<dbReference type="GO" id="GO:0006508">
    <property type="term" value="P:proteolysis"/>
    <property type="evidence" value="ECO:0007669"/>
    <property type="project" value="InterPro"/>
</dbReference>
<dbReference type="EMBL" id="PEOG01000065">
    <property type="protein sequence ID" value="PIM51445.1"/>
    <property type="molecule type" value="Genomic_DNA"/>
</dbReference>
<dbReference type="GO" id="GO:0009252">
    <property type="term" value="P:peptidoglycan biosynthetic process"/>
    <property type="evidence" value="ECO:0007669"/>
    <property type="project" value="UniProtKB-KW"/>
</dbReference>
<gene>
    <name evidence="11" type="ORF">CS062_19955</name>
</gene>
<dbReference type="PRINTS" id="PR00725">
    <property type="entry name" value="DADACBPTASE1"/>
</dbReference>
<dbReference type="GO" id="GO:0071555">
    <property type="term" value="P:cell wall organization"/>
    <property type="evidence" value="ECO:0007669"/>
    <property type="project" value="UniProtKB-KW"/>
</dbReference>
<dbReference type="Proteomes" id="UP000231501">
    <property type="component" value="Unassembled WGS sequence"/>
</dbReference>
<keyword evidence="5" id="KW-0573">Peptidoglycan synthesis</keyword>
<dbReference type="InterPro" id="IPR012338">
    <property type="entry name" value="Beta-lactam/transpept-like"/>
</dbReference>
<evidence type="ECO:0000256" key="8">
    <source>
        <dbReference type="PIRSR" id="PIRSR618044-2"/>
    </source>
</evidence>
<dbReference type="Pfam" id="PF00768">
    <property type="entry name" value="Peptidase_S11"/>
    <property type="match status" value="1"/>
</dbReference>
<dbReference type="GO" id="GO:0008360">
    <property type="term" value="P:regulation of cell shape"/>
    <property type="evidence" value="ECO:0007669"/>
    <property type="project" value="UniProtKB-KW"/>
</dbReference>
<feature type="domain" description="Peptidase S11 D-alanyl-D-alanine carboxypeptidase A N-terminal" evidence="10">
    <location>
        <begin position="5"/>
        <end position="225"/>
    </location>
</feature>
<proteinExistence type="inferred from homology"/>
<feature type="binding site" evidence="8">
    <location>
        <position position="195"/>
    </location>
    <ligand>
        <name>substrate</name>
    </ligand>
</feature>
<dbReference type="PANTHER" id="PTHR21581:SF26">
    <property type="entry name" value="D-ALANYL-D-ALANINE ENDOPEPTIDASE"/>
    <property type="match status" value="1"/>
</dbReference>
<reference evidence="11 12" key="1">
    <citation type="submission" date="2017-11" db="EMBL/GenBank/DDBJ databases">
        <title>Draft genome sequence of Mitsuaria sp. HWN-4.</title>
        <authorList>
            <person name="Gundlapally S.R."/>
        </authorList>
    </citation>
    <scope>NUCLEOTIDE SEQUENCE [LARGE SCALE GENOMIC DNA]</scope>
    <source>
        <strain evidence="11 12">HWN-4</strain>
    </source>
</reference>
<keyword evidence="6" id="KW-0961">Cell wall biogenesis/degradation</keyword>
<feature type="active site" evidence="7">
    <location>
        <position position="90"/>
    </location>
</feature>
<comment type="similarity">
    <text evidence="1 9">Belongs to the peptidase S11 family.</text>
</comment>
<evidence type="ECO:0000256" key="9">
    <source>
        <dbReference type="RuleBase" id="RU004016"/>
    </source>
</evidence>
<evidence type="ECO:0000256" key="7">
    <source>
        <dbReference type="PIRSR" id="PIRSR618044-1"/>
    </source>
</evidence>
<keyword evidence="4" id="KW-0133">Cell shape</keyword>
<dbReference type="SUPFAM" id="SSF56601">
    <property type="entry name" value="beta-lactamase/transpeptidase-like"/>
    <property type="match status" value="1"/>
</dbReference>
<keyword evidence="12" id="KW-1185">Reference proteome</keyword>
<dbReference type="OrthoDB" id="5688590at2"/>
<evidence type="ECO:0000256" key="1">
    <source>
        <dbReference type="ARBA" id="ARBA00007164"/>
    </source>
</evidence>
<evidence type="ECO:0000256" key="2">
    <source>
        <dbReference type="ARBA" id="ARBA00022729"/>
    </source>
</evidence>
<feature type="active site" description="Proton acceptor" evidence="7">
    <location>
        <position position="36"/>
    </location>
</feature>